<dbReference type="EMBL" id="JACSYB010000001">
    <property type="protein sequence ID" value="MCG8148583.1"/>
    <property type="molecule type" value="Genomic_DNA"/>
</dbReference>
<comment type="caution">
    <text evidence="1">The sequence shown here is derived from an EMBL/GenBank/DDBJ whole genome shotgun (WGS) entry which is preliminary data.</text>
</comment>
<gene>
    <name evidence="1" type="ORF">H9W84_10665</name>
</gene>
<reference evidence="1" key="1">
    <citation type="submission" date="2021-08" db="EMBL/GenBank/DDBJ databases">
        <title>Complete genome sequence of Moraxella sp strain PS-22.</title>
        <authorList>
            <person name="Das S.K."/>
        </authorList>
    </citation>
    <scope>NUCLEOTIDE SEQUENCE</scope>
    <source>
        <strain evidence="1">PS-22</strain>
    </source>
</reference>
<dbReference type="AlphaFoldDB" id="A0A9X1UT11"/>
<protein>
    <recommendedName>
        <fullName evidence="3">Uracil-DNA glycosylase-like domain-containing protein</fullName>
    </recommendedName>
</protein>
<evidence type="ECO:0008006" key="3">
    <source>
        <dbReference type="Google" id="ProtNLM"/>
    </source>
</evidence>
<proteinExistence type="predicted"/>
<name>A0A9X1UT11_9GAMM</name>
<dbReference type="RefSeq" id="WP_239743548.1">
    <property type="nucleotide sequence ID" value="NZ_JACSYB010000001.1"/>
</dbReference>
<keyword evidence="2" id="KW-1185">Reference proteome</keyword>
<evidence type="ECO:0000313" key="2">
    <source>
        <dbReference type="Proteomes" id="UP001139238"/>
    </source>
</evidence>
<sequence>MDKNWLLDFSGCDGGTIGSPNNQSIWICGIEWGGGQTAEELKNYINQTWDGSPNFGYSAEGVLDFYRYNMVVYKLLAVMRNYNIANYKKFVEIEMPFLENGHSSYFKMNLYPIALKKTNANLWTNEIAEVSGFKTKKDYLQWCKENRFPVIQWWVQKYAPKLIICFGKTYAHEFNLAFADNEDEFNIEEVGNLTLQWKKNNNGTIIAVLPFPNAPNKGLKSHSDIEAMGKKLKQFV</sequence>
<dbReference type="Proteomes" id="UP001139238">
    <property type="component" value="Unassembled WGS sequence"/>
</dbReference>
<evidence type="ECO:0000313" key="1">
    <source>
        <dbReference type="EMBL" id="MCG8148583.1"/>
    </source>
</evidence>
<accession>A0A9X1UT11</accession>
<organism evidence="1 2">
    <name type="scientific">Moraxella tetraodonis</name>
    <dbReference type="NCBI Taxonomy" id="2767221"/>
    <lineage>
        <taxon>Bacteria</taxon>
        <taxon>Pseudomonadati</taxon>
        <taxon>Pseudomonadota</taxon>
        <taxon>Gammaproteobacteria</taxon>
        <taxon>Moraxellales</taxon>
        <taxon>Moraxellaceae</taxon>
        <taxon>Moraxella</taxon>
    </lineage>
</organism>